<protein>
    <recommendedName>
        <fullName evidence="4">Helicase XPB/Ssl2 N-terminal domain-containing protein</fullName>
    </recommendedName>
</protein>
<keyword evidence="3" id="KW-1185">Reference proteome</keyword>
<feature type="region of interest" description="Disordered" evidence="1">
    <location>
        <begin position="200"/>
        <end position="219"/>
    </location>
</feature>
<dbReference type="EMBL" id="CP121682">
    <property type="protein sequence ID" value="WGD39033.1"/>
    <property type="molecule type" value="Genomic_DNA"/>
</dbReference>
<organism evidence="2 3">
    <name type="scientific">Streptomyces cathayae</name>
    <dbReference type="NCBI Taxonomy" id="3031124"/>
    <lineage>
        <taxon>Bacteria</taxon>
        <taxon>Bacillati</taxon>
        <taxon>Actinomycetota</taxon>
        <taxon>Actinomycetes</taxon>
        <taxon>Kitasatosporales</taxon>
        <taxon>Streptomycetaceae</taxon>
        <taxon>Streptomyces</taxon>
    </lineage>
</organism>
<feature type="region of interest" description="Disordered" evidence="1">
    <location>
        <begin position="698"/>
        <end position="720"/>
    </location>
</feature>
<dbReference type="RefSeq" id="WP_279331956.1">
    <property type="nucleotide sequence ID" value="NZ_CP121682.1"/>
</dbReference>
<evidence type="ECO:0008006" key="4">
    <source>
        <dbReference type="Google" id="ProtNLM"/>
    </source>
</evidence>
<name>A0ABY8JUH0_9ACTN</name>
<evidence type="ECO:0000313" key="3">
    <source>
        <dbReference type="Proteomes" id="UP001216440"/>
    </source>
</evidence>
<evidence type="ECO:0000256" key="1">
    <source>
        <dbReference type="SAM" id="MobiDB-lite"/>
    </source>
</evidence>
<dbReference type="Proteomes" id="UP001216440">
    <property type="component" value="Chromosome"/>
</dbReference>
<sequence length="720" mass="75971">MTRTNALNTGRDDFLSWATGERGVALPVRLTDAVLTMLALRGADRRAGVPEPTPGLLRQVLHEDLPQLLCASDDELDALPGVLGTLADRVRAAGRLNAKRHARLLAAAEDAVPGFRRAMADPANLTWHRWYASLLTADGVDPDDPAAVGAWLDAHENTPHADRPVPPEPLHRFDLAERTFAVRIRLGEALLAAFARDTREASPAGPLLPTPPLDDRRPDDALSSELERIADALTDRWTAAGLAEAFAARHAALAPAPETMPHVTLADRMLDEHLDYYGDASVPLPPPPAVPSPDEIRDLLHAAPLPAALAAGTFDDELRDVAERCGLPGPATAVWAEGTPQELLELAADVLAAQAERLPPVTGPQEAYSFDAAHLLYSLYERGSTPDSVARKIADAKSDGLPPELEDAPTPVSRNAPDAYALPSPEELSALLGLPAVTDADRAELDAPAGGLASLVDQLAATGCVFRTGDTYGLTPLGAAVMRHVLTAGHVAAPDQETVAEWNAAETVAATRHWPTRIAAATLAAWAAHRGGTDEAWGELLDAVSAAKADEADAARTSEYFARLDVAAIPDTVLRAALTDPVTGAAACGLLLARGESVPEDTVPLTARATVLVEELDQRWTDDMLGHMKRRHATDETVTPAAADTPPTTLLPAFDTAAAAWPGGAAALVDALAEADPGTSLRILDTLHAHHPDRTVADAAAHAKKTAQRASSSRRSNERT</sequence>
<gene>
    <name evidence="2" type="ORF">PYS65_01960</name>
</gene>
<reference evidence="2 3" key="1">
    <citation type="submission" date="2023-03" db="EMBL/GenBank/DDBJ databases">
        <authorList>
            <person name="Mo P."/>
        </authorList>
    </citation>
    <scope>NUCLEOTIDE SEQUENCE [LARGE SCALE GENOMIC DNA]</scope>
    <source>
        <strain evidence="2 3">HUAS 5</strain>
    </source>
</reference>
<accession>A0ABY8JUH0</accession>
<evidence type="ECO:0000313" key="2">
    <source>
        <dbReference type="EMBL" id="WGD39033.1"/>
    </source>
</evidence>
<proteinExistence type="predicted"/>